<gene>
    <name evidence="1" type="ORF">Rsw2DRAFT_2790</name>
</gene>
<organism evidence="1 2">
    <name type="scientific">Rhodobacter ferrooxidans</name>
    <dbReference type="NCBI Taxonomy" id="371731"/>
    <lineage>
        <taxon>Bacteria</taxon>
        <taxon>Pseudomonadati</taxon>
        <taxon>Pseudomonadota</taxon>
        <taxon>Alphaproteobacteria</taxon>
        <taxon>Rhodobacterales</taxon>
        <taxon>Rhodobacter group</taxon>
        <taxon>Rhodobacter</taxon>
    </lineage>
</organism>
<dbReference type="Proteomes" id="UP000010121">
    <property type="component" value="Unassembled WGS sequence"/>
</dbReference>
<protein>
    <submittedName>
        <fullName evidence="1">Uncharacterized protein</fullName>
    </submittedName>
</protein>
<comment type="caution">
    <text evidence="1">The sequence shown here is derived from an EMBL/GenBank/DDBJ whole genome shotgun (WGS) entry which is preliminary data.</text>
</comment>
<reference evidence="1 2" key="1">
    <citation type="submission" date="2009-08" db="EMBL/GenBank/DDBJ databases">
        <title>The draft genome of Rhodobacter sp. SW2.</title>
        <authorList>
            <consortium name="US DOE Joint Genome Institute (JGI-PGF)"/>
            <person name="Lucas S."/>
            <person name="Copeland A."/>
            <person name="Lapidus A."/>
            <person name="Glavina del Rio T."/>
            <person name="Tice H."/>
            <person name="Bruce D."/>
            <person name="Goodwin L."/>
            <person name="Pitluck S."/>
            <person name="Larimer F."/>
            <person name="Land M.L."/>
            <person name="Hauser L."/>
            <person name="Emerson D."/>
        </authorList>
    </citation>
    <scope>NUCLEOTIDE SEQUENCE [LARGE SCALE GENOMIC DNA]</scope>
    <source>
        <strain evidence="1 2">SW2</strain>
    </source>
</reference>
<accession>C8S412</accession>
<dbReference type="EMBL" id="ACYY01000022">
    <property type="protein sequence ID" value="EEW24274.1"/>
    <property type="molecule type" value="Genomic_DNA"/>
</dbReference>
<keyword evidence="2" id="KW-1185">Reference proteome</keyword>
<evidence type="ECO:0000313" key="1">
    <source>
        <dbReference type="EMBL" id="EEW24274.1"/>
    </source>
</evidence>
<dbReference type="RefSeq" id="WP_008032010.1">
    <property type="nucleotide sequence ID" value="NZ_ACYY01000022.1"/>
</dbReference>
<dbReference type="AlphaFoldDB" id="C8S412"/>
<proteinExistence type="predicted"/>
<name>C8S412_9RHOB</name>
<sequence length="62" mass="6474">MALIVGPKDHVSIVVAFQIGKFAQQSDGPFVGAEVFGLPCDGEGVLFDLAALGGIKRHVRPP</sequence>
<evidence type="ECO:0000313" key="2">
    <source>
        <dbReference type="Proteomes" id="UP000010121"/>
    </source>
</evidence>